<protein>
    <submittedName>
        <fullName evidence="2">DUF4148 domain-containing protein</fullName>
    </submittedName>
</protein>
<dbReference type="EMBL" id="JAQQFR010000019">
    <property type="protein sequence ID" value="MFL9881143.1"/>
    <property type="molecule type" value="Genomic_DNA"/>
</dbReference>
<reference evidence="2 3" key="1">
    <citation type="journal article" date="2024" name="Chem. Sci.">
        <title>Discovery of megapolipeptins by genome mining of a Burkholderiales bacteria collection.</title>
        <authorList>
            <person name="Paulo B.S."/>
            <person name="Recchia M.J.J."/>
            <person name="Lee S."/>
            <person name="Fergusson C.H."/>
            <person name="Romanowski S.B."/>
            <person name="Hernandez A."/>
            <person name="Krull N."/>
            <person name="Liu D.Y."/>
            <person name="Cavanagh H."/>
            <person name="Bos A."/>
            <person name="Gray C.A."/>
            <person name="Murphy B.T."/>
            <person name="Linington R.G."/>
            <person name="Eustaquio A.S."/>
        </authorList>
    </citation>
    <scope>NUCLEOTIDE SEQUENCE [LARGE SCALE GENOMIC DNA]</scope>
    <source>
        <strain evidence="2 3">RL21-008-BIB-B</strain>
    </source>
</reference>
<dbReference type="Pfam" id="PF13663">
    <property type="entry name" value="DUF4148"/>
    <property type="match status" value="1"/>
</dbReference>
<sequence>MNIKKIATGLLFLSVIGSAMAEEAYPPETQIASHKTRAQVIEELKQARANGEIISNDLYPVEVQHKSTVTRQAVKEELKQVDRSKSLDIGA</sequence>
<dbReference type="Proteomes" id="UP001629214">
    <property type="component" value="Unassembled WGS sequence"/>
</dbReference>
<evidence type="ECO:0000256" key="1">
    <source>
        <dbReference type="SAM" id="SignalP"/>
    </source>
</evidence>
<feature type="chain" id="PRO_5046992854" evidence="1">
    <location>
        <begin position="22"/>
        <end position="91"/>
    </location>
</feature>
<dbReference type="RefSeq" id="WP_094565471.1">
    <property type="nucleotide sequence ID" value="NZ_JAQQFR010000019.1"/>
</dbReference>
<evidence type="ECO:0000313" key="3">
    <source>
        <dbReference type="Proteomes" id="UP001629214"/>
    </source>
</evidence>
<proteinExistence type="predicted"/>
<keyword evidence="3" id="KW-1185">Reference proteome</keyword>
<accession>A0ABW8ZFQ6</accession>
<keyword evidence="1" id="KW-0732">Signal</keyword>
<evidence type="ECO:0000313" key="2">
    <source>
        <dbReference type="EMBL" id="MFL9881143.1"/>
    </source>
</evidence>
<name>A0ABW8ZFQ6_9BURK</name>
<dbReference type="InterPro" id="IPR025421">
    <property type="entry name" value="DUF4148"/>
</dbReference>
<gene>
    <name evidence="2" type="ORF">PQR63_22285</name>
</gene>
<feature type="signal peptide" evidence="1">
    <location>
        <begin position="1"/>
        <end position="21"/>
    </location>
</feature>
<organism evidence="2 3">
    <name type="scientific">Herbaspirillum rhizosphaerae</name>
    <dbReference type="NCBI Taxonomy" id="346179"/>
    <lineage>
        <taxon>Bacteria</taxon>
        <taxon>Pseudomonadati</taxon>
        <taxon>Pseudomonadota</taxon>
        <taxon>Betaproteobacteria</taxon>
        <taxon>Burkholderiales</taxon>
        <taxon>Oxalobacteraceae</taxon>
        <taxon>Herbaspirillum</taxon>
    </lineage>
</organism>
<comment type="caution">
    <text evidence="2">The sequence shown here is derived from an EMBL/GenBank/DDBJ whole genome shotgun (WGS) entry which is preliminary data.</text>
</comment>